<comment type="caution">
    <text evidence="1">The sequence shown here is derived from an EMBL/GenBank/DDBJ whole genome shotgun (WGS) entry which is preliminary data.</text>
</comment>
<reference evidence="1" key="1">
    <citation type="submission" date="2023-04" db="EMBL/GenBank/DDBJ databases">
        <title>Draft Genome sequencing of Naganishia species isolated from polar environments using Oxford Nanopore Technology.</title>
        <authorList>
            <person name="Leo P."/>
            <person name="Venkateswaran K."/>
        </authorList>
    </citation>
    <scope>NUCLEOTIDE SEQUENCE</scope>
    <source>
        <strain evidence="1">DBVPG 5303</strain>
    </source>
</reference>
<evidence type="ECO:0000313" key="1">
    <source>
        <dbReference type="EMBL" id="KAJ9121143.1"/>
    </source>
</evidence>
<name>A0ACC2XBW1_9TREE</name>
<proteinExistence type="predicted"/>
<organism evidence="1 2">
    <name type="scientific">Naganishia onofrii</name>
    <dbReference type="NCBI Taxonomy" id="1851511"/>
    <lineage>
        <taxon>Eukaryota</taxon>
        <taxon>Fungi</taxon>
        <taxon>Dikarya</taxon>
        <taxon>Basidiomycota</taxon>
        <taxon>Agaricomycotina</taxon>
        <taxon>Tremellomycetes</taxon>
        <taxon>Filobasidiales</taxon>
        <taxon>Filobasidiaceae</taxon>
        <taxon>Naganishia</taxon>
    </lineage>
</organism>
<keyword evidence="2" id="KW-1185">Reference proteome</keyword>
<dbReference type="EMBL" id="JASBWV010000018">
    <property type="protein sequence ID" value="KAJ9121143.1"/>
    <property type="molecule type" value="Genomic_DNA"/>
</dbReference>
<evidence type="ECO:0000313" key="2">
    <source>
        <dbReference type="Proteomes" id="UP001234202"/>
    </source>
</evidence>
<protein>
    <submittedName>
        <fullName evidence="1">Uncharacterized protein</fullName>
    </submittedName>
</protein>
<gene>
    <name evidence="1" type="ORF">QFC24_004816</name>
</gene>
<accession>A0ACC2XBW1</accession>
<dbReference type="Proteomes" id="UP001234202">
    <property type="component" value="Unassembled WGS sequence"/>
</dbReference>
<sequence length="381" mass="40918">MAPKPQPKKTPVALVGLGGVGVAIMQQLLSPPLSAKFRLVMIANSKKYLYHSKSTATDFDTSTCLNELNSKGEAVDLPAMIGALATHPDGPAIFIDSTATDTIPALYPTILQMNIHVVTPNKKGFSGDLSLAQNIINASYPKQGSLVYGESTVGAGLPILSTLRDLLETGDEIIKIEGVFSGTLSYIFNEFSKVEGGDVKFSEVVKIAKDKGYTEPDPRDDLSGTDVARKLTILTRLCSTQTPSLPYSLLPEGYASVPTSSLVAEALQGCKTKEEYVERLEEGDAEMSKLREEAFKEGKVVRYVGVIDAKTGKVEAKLEKYPFDHPFATALKGSDNIVSFHTKRYSPRPLIIQGAGAGADVTAMGVTVSAIPITFFTRMMS</sequence>